<dbReference type="CDD" id="cd02508">
    <property type="entry name" value="ADP_Glucose_PP"/>
    <property type="match status" value="1"/>
</dbReference>
<dbReference type="InterPro" id="IPR056818">
    <property type="entry name" value="GlmU/GlgC-like_hexapep"/>
</dbReference>
<dbReference type="PANTHER" id="PTHR43523:SF6">
    <property type="entry name" value="GLYCOGEN BIOSYNTHESIS PROTEIN GLGD"/>
    <property type="match status" value="1"/>
</dbReference>
<comment type="caution">
    <text evidence="5">The sequence shown here is derived from an EMBL/GenBank/DDBJ whole genome shotgun (WGS) entry which is preliminary data.</text>
</comment>
<comment type="similarity">
    <text evidence="1">Belongs to the bacterial/plant glucose-1-phosphate adenylyltransferase family.</text>
</comment>
<dbReference type="SUPFAM" id="SSF53448">
    <property type="entry name" value="Nucleotide-diphospho-sugar transferases"/>
    <property type="match status" value="1"/>
</dbReference>
<gene>
    <name evidence="5" type="primary">glgD</name>
    <name evidence="5" type="ORF">KGMB01110_27180</name>
</gene>
<dbReference type="InterPro" id="IPR011831">
    <property type="entry name" value="ADP-Glc_PPase"/>
</dbReference>
<evidence type="ECO:0000256" key="1">
    <source>
        <dbReference type="ARBA" id="ARBA00010443"/>
    </source>
</evidence>
<dbReference type="PANTHER" id="PTHR43523">
    <property type="entry name" value="GLUCOSE-1-PHOSPHATE ADENYLYLTRANSFERASE-RELATED"/>
    <property type="match status" value="1"/>
</dbReference>
<keyword evidence="2" id="KW-0320">Glycogen biosynthesis</keyword>
<organism evidence="5 6">
    <name type="scientific">Mediterraneibacter butyricigenes</name>
    <dbReference type="NCBI Taxonomy" id="2316025"/>
    <lineage>
        <taxon>Bacteria</taxon>
        <taxon>Bacillati</taxon>
        <taxon>Bacillota</taxon>
        <taxon>Clostridia</taxon>
        <taxon>Lachnospirales</taxon>
        <taxon>Lachnospiraceae</taxon>
        <taxon>Mediterraneibacter</taxon>
    </lineage>
</organism>
<name>A0A391PMC1_9FIRM</name>
<dbReference type="Pfam" id="PF24894">
    <property type="entry name" value="Hexapep_GlmU"/>
    <property type="match status" value="1"/>
</dbReference>
<feature type="domain" description="Nucleotidyl transferase" evidence="3">
    <location>
        <begin position="27"/>
        <end position="253"/>
    </location>
</feature>
<dbReference type="CDD" id="cd04651">
    <property type="entry name" value="LbH_G1P_AT_C"/>
    <property type="match status" value="1"/>
</dbReference>
<feature type="domain" description="Glucose-1-phosphate adenylyltransferase/Bifunctional protein GlmU-like C-terminal hexapeptide" evidence="4">
    <location>
        <begin position="286"/>
        <end position="361"/>
    </location>
</feature>
<dbReference type="InterPro" id="IPR011004">
    <property type="entry name" value="Trimer_LpxA-like_sf"/>
</dbReference>
<keyword evidence="5" id="KW-0548">Nucleotidyltransferase</keyword>
<evidence type="ECO:0000313" key="5">
    <source>
        <dbReference type="EMBL" id="GCA68282.1"/>
    </source>
</evidence>
<protein>
    <submittedName>
        <fullName evidence="5">Glucose-1-phosphate adenylyltransferase subunit GlgD</fullName>
    </submittedName>
</protein>
<keyword evidence="6" id="KW-1185">Reference proteome</keyword>
<evidence type="ECO:0000256" key="2">
    <source>
        <dbReference type="ARBA" id="ARBA00023056"/>
    </source>
</evidence>
<evidence type="ECO:0000259" key="4">
    <source>
        <dbReference type="Pfam" id="PF24894"/>
    </source>
</evidence>
<dbReference type="Pfam" id="PF00483">
    <property type="entry name" value="NTP_transferase"/>
    <property type="match status" value="1"/>
</dbReference>
<dbReference type="NCBIfam" id="TIGR02092">
    <property type="entry name" value="glgD"/>
    <property type="match status" value="1"/>
</dbReference>
<dbReference type="InterPro" id="IPR005835">
    <property type="entry name" value="NTP_transferase_dom"/>
</dbReference>
<dbReference type="Proteomes" id="UP000265643">
    <property type="component" value="Unassembled WGS sequence"/>
</dbReference>
<sequence length="371" mass="42085">MPKAFGIINSSGRHLWVEGLQEYRPISAFSFLGRYRVIDFPISNMSNSGIDQVQIYIRRSPRSLVEHVGTGRHYNINSKRGKLQLLFSEDGSEHSVYNTDVAMYLENLECLEEMPQKYVVIAPSYMVYSQNYDTLLRTHIESGADITMLYHSVDNANDYFLACNAVNLNRQKGVLSIERNRGNAKNRNISMDTYVMSKELLLKLIHIAKSMSSMFTLADIINVACNEYDVRGVSHRGYFASITDFKSYYASNMSLIDIKTAFNLFDEEWPIYTRTNDSCPTQYFETANIKNSVISNGCLIEGTIENSVIGRGCVIKKGAVIRNSVILPSAVIGEDVHVENYVIDKHARITHTQEIIADPEHPGYIRRSDLI</sequence>
<keyword evidence="5" id="KW-0808">Transferase</keyword>
<dbReference type="InterPro" id="IPR029044">
    <property type="entry name" value="Nucleotide-diphossugar_trans"/>
</dbReference>
<dbReference type="SUPFAM" id="SSF51161">
    <property type="entry name" value="Trimeric LpxA-like enzymes"/>
    <property type="match status" value="1"/>
</dbReference>
<dbReference type="AlphaFoldDB" id="A0A391PMC1"/>
<dbReference type="GO" id="GO:0005978">
    <property type="term" value="P:glycogen biosynthetic process"/>
    <property type="evidence" value="ECO:0007669"/>
    <property type="project" value="UniProtKB-KW"/>
</dbReference>
<dbReference type="GO" id="GO:0008878">
    <property type="term" value="F:glucose-1-phosphate adenylyltransferase activity"/>
    <property type="evidence" value="ECO:0007669"/>
    <property type="project" value="InterPro"/>
</dbReference>
<dbReference type="Gene3D" id="2.160.10.10">
    <property type="entry name" value="Hexapeptide repeat proteins"/>
    <property type="match status" value="1"/>
</dbReference>
<dbReference type="RefSeq" id="WP_119298934.1">
    <property type="nucleotide sequence ID" value="NZ_BHGK01000001.1"/>
</dbReference>
<dbReference type="InterPro" id="IPR011832">
    <property type="entry name" value="GlgDAde_trans"/>
</dbReference>
<dbReference type="Gene3D" id="3.90.550.10">
    <property type="entry name" value="Spore Coat Polysaccharide Biosynthesis Protein SpsA, Chain A"/>
    <property type="match status" value="1"/>
</dbReference>
<reference evidence="6" key="1">
    <citation type="submission" date="2018-09" db="EMBL/GenBank/DDBJ databases">
        <title>Draft Genome Sequence of Mediterraneibacter sp. KCTC 15684.</title>
        <authorList>
            <person name="Kim J.S."/>
            <person name="Han K.I."/>
            <person name="Suh M.K."/>
            <person name="Lee K.C."/>
            <person name="Eom M.K."/>
            <person name="Lee J.H."/>
            <person name="Park S.H."/>
            <person name="Kang S.W."/>
            <person name="Park J.E."/>
            <person name="Oh B.S."/>
            <person name="Yu S.Y."/>
            <person name="Choi S.H."/>
            <person name="Lee D.H."/>
            <person name="Yoon H."/>
            <person name="Kim B."/>
            <person name="Yang S.J."/>
            <person name="Lee J.S."/>
        </authorList>
    </citation>
    <scope>NUCLEOTIDE SEQUENCE [LARGE SCALE GENOMIC DNA]</scope>
    <source>
        <strain evidence="6">KCTC 15684</strain>
    </source>
</reference>
<accession>A0A391PMC1</accession>
<proteinExistence type="inferred from homology"/>
<evidence type="ECO:0000259" key="3">
    <source>
        <dbReference type="Pfam" id="PF00483"/>
    </source>
</evidence>
<evidence type="ECO:0000313" key="6">
    <source>
        <dbReference type="Proteomes" id="UP000265643"/>
    </source>
</evidence>
<dbReference type="EMBL" id="BHGK01000001">
    <property type="protein sequence ID" value="GCA68282.1"/>
    <property type="molecule type" value="Genomic_DNA"/>
</dbReference>